<dbReference type="InterPro" id="IPR005034">
    <property type="entry name" value="Dicer_dimerisation"/>
</dbReference>
<feature type="domain" description="FHA" evidence="3">
    <location>
        <begin position="125"/>
        <end position="181"/>
    </location>
</feature>
<comment type="caution">
    <text evidence="4">The sequence shown here is derived from an EMBL/GenBank/DDBJ whole genome shotgun (WGS) entry which is preliminary data.</text>
</comment>
<dbReference type="SMART" id="SM00358">
    <property type="entry name" value="DSRM"/>
    <property type="match status" value="1"/>
</dbReference>
<dbReference type="Pfam" id="PF03368">
    <property type="entry name" value="Dicer_dimer"/>
    <property type="match status" value="1"/>
</dbReference>
<dbReference type="InterPro" id="IPR050923">
    <property type="entry name" value="Cell_Proc_Reg/RNA_Proc"/>
</dbReference>
<dbReference type="AlphaFoldDB" id="A0AA88LMM7"/>
<dbReference type="EMBL" id="JAVRJZ010000001">
    <property type="protein sequence ID" value="KAK2728115.1"/>
    <property type="molecule type" value="Genomic_DNA"/>
</dbReference>
<evidence type="ECO:0000313" key="4">
    <source>
        <dbReference type="EMBL" id="KAK2728115.1"/>
    </source>
</evidence>
<evidence type="ECO:0000256" key="1">
    <source>
        <dbReference type="SAM" id="Coils"/>
    </source>
</evidence>
<feature type="compositionally biased region" description="Polar residues" evidence="2">
    <location>
        <begin position="1"/>
        <end position="18"/>
    </location>
</feature>
<evidence type="ECO:0000256" key="2">
    <source>
        <dbReference type="SAM" id="MobiDB-lite"/>
    </source>
</evidence>
<feature type="region of interest" description="Disordered" evidence="2">
    <location>
        <begin position="1"/>
        <end position="27"/>
    </location>
</feature>
<protein>
    <recommendedName>
        <fullName evidence="3">FHA domain-containing protein</fullName>
    </recommendedName>
</protein>
<dbReference type="InterPro" id="IPR000253">
    <property type="entry name" value="FHA_dom"/>
</dbReference>
<dbReference type="Gene3D" id="2.60.200.20">
    <property type="match status" value="1"/>
</dbReference>
<dbReference type="Pfam" id="PF00498">
    <property type="entry name" value="FHA"/>
    <property type="match status" value="1"/>
</dbReference>
<proteinExistence type="predicted"/>
<dbReference type="PROSITE" id="PS50006">
    <property type="entry name" value="FHA_DOMAIN"/>
    <property type="match status" value="1"/>
</dbReference>
<gene>
    <name evidence="4" type="ORF">QYM36_008560</name>
</gene>
<dbReference type="InterPro" id="IPR014720">
    <property type="entry name" value="dsRBD_dom"/>
</dbReference>
<name>A0AA88LMM7_ARTSF</name>
<reference evidence="4" key="1">
    <citation type="submission" date="2023-07" db="EMBL/GenBank/DDBJ databases">
        <title>Chromosome-level genome assembly of Artemia franciscana.</title>
        <authorList>
            <person name="Jo E."/>
        </authorList>
    </citation>
    <scope>NUCLEOTIDE SEQUENCE</scope>
    <source>
        <tissue evidence="4">Whole body</tissue>
    </source>
</reference>
<feature type="coiled-coil region" evidence="1">
    <location>
        <begin position="227"/>
        <end position="261"/>
    </location>
</feature>
<dbReference type="CDD" id="cd22677">
    <property type="entry name" value="FHA_Kanadaptin"/>
    <property type="match status" value="1"/>
</dbReference>
<evidence type="ECO:0000313" key="5">
    <source>
        <dbReference type="Proteomes" id="UP001187531"/>
    </source>
</evidence>
<dbReference type="PANTHER" id="PTHR23308">
    <property type="entry name" value="NUCLEAR INHIBITOR OF PROTEIN PHOSPHATASE-1"/>
    <property type="match status" value="1"/>
</dbReference>
<keyword evidence="1" id="KW-0175">Coiled coil</keyword>
<dbReference type="GO" id="GO:0016891">
    <property type="term" value="F:RNA endonuclease activity producing 5'-phosphomonoesters, hydrolytic mechanism"/>
    <property type="evidence" value="ECO:0007669"/>
    <property type="project" value="InterPro"/>
</dbReference>
<dbReference type="Proteomes" id="UP001187531">
    <property type="component" value="Unassembled WGS sequence"/>
</dbReference>
<organism evidence="4 5">
    <name type="scientific">Artemia franciscana</name>
    <name type="common">Brine shrimp</name>
    <name type="synonym">Artemia sanfranciscana</name>
    <dbReference type="NCBI Taxonomy" id="6661"/>
    <lineage>
        <taxon>Eukaryota</taxon>
        <taxon>Metazoa</taxon>
        <taxon>Ecdysozoa</taxon>
        <taxon>Arthropoda</taxon>
        <taxon>Crustacea</taxon>
        <taxon>Branchiopoda</taxon>
        <taxon>Anostraca</taxon>
        <taxon>Artemiidae</taxon>
        <taxon>Artemia</taxon>
    </lineage>
</organism>
<dbReference type="CDD" id="cd19856">
    <property type="entry name" value="DSRM_Kanadaptin"/>
    <property type="match status" value="1"/>
</dbReference>
<dbReference type="SUPFAM" id="SSF49879">
    <property type="entry name" value="SMAD/FHA domain"/>
    <property type="match status" value="1"/>
</dbReference>
<accession>A0AA88LMM7</accession>
<keyword evidence="5" id="KW-1185">Reference proteome</keyword>
<feature type="coiled-coil region" evidence="1">
    <location>
        <begin position="438"/>
        <end position="465"/>
    </location>
</feature>
<dbReference type="InterPro" id="IPR008984">
    <property type="entry name" value="SMAD_FHA_dom_sf"/>
</dbReference>
<dbReference type="SMART" id="SM00240">
    <property type="entry name" value="FHA"/>
    <property type="match status" value="1"/>
</dbReference>
<sequence length="512" mass="58230">MDSKSEVGSTAVATSNTNSEEKEKTPFKMPILIGKKSVLAKPLKQTSVKPNTAPSIEEVPNREVTTVSEISTNTLAPSKAGEEKPLAFPYEEPEWGGLPPESYSLEVLKEGVIVEKVDLSGKPFHVVGRSDTCDVPMQHLSVSRFHCIIQYCANEIPEMEKGMYLYDMGSTHGTFLHGHKVIPRKYQPLRVGHMFKVGGSKRMFILNGPRDDEEPESQLSITELKLLKMQKLEEKKKEEELAKTKEEMRLAEEKKQLEEGISWGMPEEAEEATDLAENPYAVNEELDLEDPKKTLRGWFEREGYELEYDVNEKAPGHYICRVTLPVDNNEGRQLVAEASHKGKKKEAVLQCALEACKILDNLGLLRQAKHESRAKREKYREEEDFYSSDEDSFLDRTGELEMKRRKRMLEAGKLEERAETFESLTEKHSEVLAEIDSIGKQLEAAAAHERERKKLEEESQDSLDAYMTSLKSARVFDTSTVAKLKIKRIGLQKEELRLRKLVEKSKPALVKF</sequence>
<evidence type="ECO:0000259" key="3">
    <source>
        <dbReference type="PROSITE" id="PS50006"/>
    </source>
</evidence>
<dbReference type="Gene3D" id="3.30.160.20">
    <property type="match status" value="1"/>
</dbReference>